<feature type="region of interest" description="Disordered" evidence="1">
    <location>
        <begin position="1"/>
        <end position="36"/>
    </location>
</feature>
<evidence type="ECO:0000313" key="3">
    <source>
        <dbReference type="Proteomes" id="UP000014060"/>
    </source>
</evidence>
<accession>A0ABC9T579</accession>
<dbReference type="AlphaFoldDB" id="A0ABC9T579"/>
<reference evidence="2 3" key="1">
    <citation type="submission" date="2013-01" db="EMBL/GenBank/DDBJ databases">
        <title>The Genome Sequence of Bacillus cereus TIAC219.</title>
        <authorList>
            <consortium name="The Broad Institute Genome Sequencing Platform"/>
            <consortium name="The Broad Institute Genome Sequencing Center for Infectious Disease"/>
            <person name="Feldgarden M."/>
            <person name="Van der Auwera G.A."/>
            <person name="Mahillon J."/>
            <person name="Duprez V."/>
            <person name="Timmery S."/>
            <person name="Mattelet C."/>
            <person name="Dierick K."/>
            <person name="Sun M."/>
            <person name="Yu Z."/>
            <person name="Zhu L."/>
            <person name="Hu X."/>
            <person name="Shank E.B."/>
            <person name="Swiecicka I."/>
            <person name="Hansen B.M."/>
            <person name="Andrup L."/>
            <person name="Walker B."/>
            <person name="Young S.K."/>
            <person name="Zeng Q."/>
            <person name="Gargeya S."/>
            <person name="Fitzgerald M."/>
            <person name="Haas B."/>
            <person name="Abouelleil A."/>
            <person name="Alvarado L."/>
            <person name="Arachchi H.M."/>
            <person name="Berlin A.M."/>
            <person name="Chapman S.B."/>
            <person name="Dewar J."/>
            <person name="Goldberg J."/>
            <person name="Griggs A."/>
            <person name="Gujja S."/>
            <person name="Hansen M."/>
            <person name="Howarth C."/>
            <person name="Imamovic A."/>
            <person name="Larimer J."/>
            <person name="McCowan C."/>
            <person name="Murphy C."/>
            <person name="Neiman D."/>
            <person name="Pearson M."/>
            <person name="Priest M."/>
            <person name="Roberts A."/>
            <person name="Saif S."/>
            <person name="Shea T."/>
            <person name="Sisk P."/>
            <person name="Sykes S."/>
            <person name="Wortman J."/>
            <person name="Nusbaum C."/>
            <person name="Birren B."/>
        </authorList>
    </citation>
    <scope>NUCLEOTIDE SEQUENCE [LARGE SCALE GENOMIC DNA]</scope>
    <source>
        <strain evidence="2 3">TIAC219</strain>
    </source>
</reference>
<comment type="caution">
    <text evidence="2">The sequence shown here is derived from an EMBL/GenBank/DDBJ whole genome shotgun (WGS) entry which is preliminary data.</text>
</comment>
<organism evidence="2 3">
    <name type="scientific">Bacillus cereus TIAC219</name>
    <dbReference type="NCBI Taxonomy" id="718222"/>
    <lineage>
        <taxon>Bacteria</taxon>
        <taxon>Bacillati</taxon>
        <taxon>Bacillota</taxon>
        <taxon>Bacilli</taxon>
        <taxon>Bacillales</taxon>
        <taxon>Bacillaceae</taxon>
        <taxon>Bacillus</taxon>
        <taxon>Bacillus cereus group</taxon>
    </lineage>
</organism>
<sequence length="53" mass="6144">MSSSRRLCQEERSVALTTRAPDWRSNDEMRPPSEPDFFKLPLKKSLDGYSITI</sequence>
<evidence type="ECO:0000313" key="2">
    <source>
        <dbReference type="EMBL" id="EOQ70427.1"/>
    </source>
</evidence>
<gene>
    <name evidence="2" type="ORF">IAY_02293</name>
</gene>
<feature type="compositionally biased region" description="Basic and acidic residues" evidence="1">
    <location>
        <begin position="21"/>
        <end position="36"/>
    </location>
</feature>
<proteinExistence type="predicted"/>
<dbReference type="Proteomes" id="UP000014060">
    <property type="component" value="Unassembled WGS sequence"/>
</dbReference>
<protein>
    <submittedName>
        <fullName evidence="2">Uncharacterized protein</fullName>
    </submittedName>
</protein>
<name>A0ABC9T579_BACCE</name>
<evidence type="ECO:0000256" key="1">
    <source>
        <dbReference type="SAM" id="MobiDB-lite"/>
    </source>
</evidence>
<dbReference type="EMBL" id="AHCJ01000011">
    <property type="protein sequence ID" value="EOQ70427.1"/>
    <property type="molecule type" value="Genomic_DNA"/>
</dbReference>